<dbReference type="HOGENOM" id="CLU_3352962_0_0_6"/>
<dbReference type="Proteomes" id="UP000004986">
    <property type="component" value="Unassembled WGS sequence"/>
</dbReference>
<proteinExistence type="predicted"/>
<reference evidence="1 2" key="1">
    <citation type="journal article" date="2011" name="PLoS Pathog.">
        <title>Dynamic evolution of pathogenicity revealed by sequencing and comparative genomics of 19 Pseudomonas syringae isolates.</title>
        <authorList>
            <person name="Baltrus D.A."/>
            <person name="Nishimura M.T."/>
            <person name="Romanchuk A."/>
            <person name="Chang J.H."/>
            <person name="Mukhtar M.S."/>
            <person name="Cherkis K."/>
            <person name="Roach J."/>
            <person name="Grant S.R."/>
            <person name="Jones C.D."/>
            <person name="Dangl J.L."/>
        </authorList>
    </citation>
    <scope>NUCLEOTIDE SEQUENCE [LARGE SCALE GENOMIC DNA]</scope>
    <source>
        <strain evidence="1 2">1704B</strain>
    </source>
</reference>
<sequence>SLLAKAMVATPFFVDCTGTFASKLAPTRWAYCDERFE</sequence>
<organism evidence="1 2">
    <name type="scientific">Pseudomonas syringae pv. pisi str. 1704B</name>
    <dbReference type="NCBI Taxonomy" id="629263"/>
    <lineage>
        <taxon>Bacteria</taxon>
        <taxon>Pseudomonadati</taxon>
        <taxon>Pseudomonadota</taxon>
        <taxon>Gammaproteobacteria</taxon>
        <taxon>Pseudomonadales</taxon>
        <taxon>Pseudomonadaceae</taxon>
        <taxon>Pseudomonas</taxon>
        <taxon>Pseudomonas syringae</taxon>
    </lineage>
</organism>
<gene>
    <name evidence="1" type="ORF">PSYPI_48390</name>
</gene>
<name>F3GRV7_PSESJ</name>
<feature type="non-terminal residue" evidence="1">
    <location>
        <position position="37"/>
    </location>
</feature>
<comment type="caution">
    <text evidence="1">The sequence shown here is derived from an EMBL/GenBank/DDBJ whole genome shotgun (WGS) entry which is preliminary data.</text>
</comment>
<keyword evidence="2" id="KW-1185">Reference proteome</keyword>
<protein>
    <submittedName>
        <fullName evidence="1">Uncharacterized protein</fullName>
    </submittedName>
</protein>
<dbReference type="AlphaFoldDB" id="F3GRV7"/>
<feature type="non-terminal residue" evidence="1">
    <location>
        <position position="1"/>
    </location>
</feature>
<dbReference type="EMBL" id="AEAI01004746">
    <property type="protein sequence ID" value="EGH49810.1"/>
    <property type="molecule type" value="Genomic_DNA"/>
</dbReference>
<evidence type="ECO:0000313" key="2">
    <source>
        <dbReference type="Proteomes" id="UP000004986"/>
    </source>
</evidence>
<evidence type="ECO:0000313" key="1">
    <source>
        <dbReference type="EMBL" id="EGH49810.1"/>
    </source>
</evidence>
<accession>F3GRV7</accession>